<evidence type="ECO:0000256" key="3">
    <source>
        <dbReference type="ARBA" id="ARBA00022630"/>
    </source>
</evidence>
<dbReference type="Gene3D" id="3.20.20.70">
    <property type="entry name" value="Aldolase class I"/>
    <property type="match status" value="1"/>
</dbReference>
<reference evidence="7" key="1">
    <citation type="submission" date="2019-06" db="EMBL/GenBank/DDBJ databases">
        <authorList>
            <person name="Zheng W."/>
        </authorList>
    </citation>
    <scope>NUCLEOTIDE SEQUENCE</scope>
    <source>
        <strain evidence="7">QDHG01</strain>
    </source>
</reference>
<dbReference type="GO" id="GO:0005743">
    <property type="term" value="C:mitochondrial inner membrane"/>
    <property type="evidence" value="ECO:0007669"/>
    <property type="project" value="TreeGrafter"/>
</dbReference>
<evidence type="ECO:0000313" key="8">
    <source>
        <dbReference type="Proteomes" id="UP000785679"/>
    </source>
</evidence>
<dbReference type="InterPro" id="IPR005720">
    <property type="entry name" value="Dihydroorotate_DH_cat"/>
</dbReference>
<comment type="cofactor">
    <cofactor evidence="1">
        <name>FMN</name>
        <dbReference type="ChEBI" id="CHEBI:58210"/>
    </cofactor>
</comment>
<dbReference type="UniPathway" id="UPA00070"/>
<keyword evidence="3" id="KW-0285">Flavoprotein</keyword>
<feature type="domain" description="Dihydroorotate dehydrogenase catalytic" evidence="6">
    <location>
        <begin position="33"/>
        <end position="362"/>
    </location>
</feature>
<organism evidence="7 8">
    <name type="scientific">Halteria grandinella</name>
    <dbReference type="NCBI Taxonomy" id="5974"/>
    <lineage>
        <taxon>Eukaryota</taxon>
        <taxon>Sar</taxon>
        <taxon>Alveolata</taxon>
        <taxon>Ciliophora</taxon>
        <taxon>Intramacronucleata</taxon>
        <taxon>Spirotrichea</taxon>
        <taxon>Stichotrichia</taxon>
        <taxon>Sporadotrichida</taxon>
        <taxon>Halteriidae</taxon>
        <taxon>Halteria</taxon>
    </lineage>
</organism>
<accession>A0A8J8NRL7</accession>
<comment type="pathway">
    <text evidence="2">Pyrimidine metabolism; UMP biosynthesis via de novo pathway.</text>
</comment>
<evidence type="ECO:0000256" key="5">
    <source>
        <dbReference type="ARBA" id="ARBA00023002"/>
    </source>
</evidence>
<comment type="caution">
    <text evidence="7">The sequence shown here is derived from an EMBL/GenBank/DDBJ whole genome shotgun (WGS) entry which is preliminary data.</text>
</comment>
<name>A0A8J8NRL7_HALGN</name>
<dbReference type="InterPro" id="IPR001295">
    <property type="entry name" value="Dihydroorotate_DH_CS"/>
</dbReference>
<keyword evidence="8" id="KW-1185">Reference proteome</keyword>
<dbReference type="PROSITE" id="PS00912">
    <property type="entry name" value="DHODEHASE_2"/>
    <property type="match status" value="1"/>
</dbReference>
<dbReference type="GO" id="GO:0004152">
    <property type="term" value="F:dihydroorotate dehydrogenase activity"/>
    <property type="evidence" value="ECO:0007669"/>
    <property type="project" value="TreeGrafter"/>
</dbReference>
<dbReference type="Pfam" id="PF01180">
    <property type="entry name" value="DHO_dh"/>
    <property type="match status" value="1"/>
</dbReference>
<evidence type="ECO:0000256" key="2">
    <source>
        <dbReference type="ARBA" id="ARBA00004725"/>
    </source>
</evidence>
<gene>
    <name evidence="7" type="ORF">FGO68_gene12675</name>
</gene>
<dbReference type="GO" id="GO:0006207">
    <property type="term" value="P:'de novo' pyrimidine nucleobase biosynthetic process"/>
    <property type="evidence" value="ECO:0007669"/>
    <property type="project" value="InterPro"/>
</dbReference>
<keyword evidence="5" id="KW-0560">Oxidoreductase</keyword>
<dbReference type="OrthoDB" id="297540at2759"/>
<dbReference type="InterPro" id="IPR050074">
    <property type="entry name" value="DHO_dehydrogenase"/>
</dbReference>
<dbReference type="EMBL" id="RRYP01009678">
    <property type="protein sequence ID" value="TNV78896.1"/>
    <property type="molecule type" value="Genomic_DNA"/>
</dbReference>
<dbReference type="PANTHER" id="PTHR48109">
    <property type="entry name" value="DIHYDROOROTATE DEHYDROGENASE (QUINONE), MITOCHONDRIAL-RELATED"/>
    <property type="match status" value="1"/>
</dbReference>
<dbReference type="InterPro" id="IPR013785">
    <property type="entry name" value="Aldolase_TIM"/>
</dbReference>
<evidence type="ECO:0000256" key="4">
    <source>
        <dbReference type="ARBA" id="ARBA00022643"/>
    </source>
</evidence>
<dbReference type="PANTHER" id="PTHR48109:SF4">
    <property type="entry name" value="DIHYDROOROTATE DEHYDROGENASE (QUINONE), MITOCHONDRIAL"/>
    <property type="match status" value="1"/>
</dbReference>
<dbReference type="AlphaFoldDB" id="A0A8J8NRL7"/>
<dbReference type="GO" id="GO:0044205">
    <property type="term" value="P:'de novo' UMP biosynthetic process"/>
    <property type="evidence" value="ECO:0007669"/>
    <property type="project" value="UniProtKB-UniPathway"/>
</dbReference>
<dbReference type="SUPFAM" id="SSF51395">
    <property type="entry name" value="FMN-linked oxidoreductases"/>
    <property type="match status" value="1"/>
</dbReference>
<keyword evidence="4" id="KW-0288">FMN</keyword>
<protein>
    <recommendedName>
        <fullName evidence="6">Dihydroorotate dehydrogenase catalytic domain-containing protein</fullName>
    </recommendedName>
</protein>
<dbReference type="Proteomes" id="UP000785679">
    <property type="component" value="Unassembled WGS sequence"/>
</dbReference>
<evidence type="ECO:0000256" key="1">
    <source>
        <dbReference type="ARBA" id="ARBA00001917"/>
    </source>
</evidence>
<proteinExistence type="predicted"/>
<sequence>MHGAFLFAAKHKITPKYTPQESGVDMRVKLKSGYTFNSPIGLGPGLDTEGEGIDGLHDLGFGSVEVGSITIDQQQPKKFFQPTLKINLLHNTVQQLTRRITPSLQMLLANLAKRQNDIRLGNSRPKSDQLLGVNIQANFETQTSVPYLTHQDFQKSIKELTDFCDYVTINLCQDKKASGIKQYYYYDAALDKLLKSVVQTRNRELGRLAAFEFEKVTEDITDYTTSVQRYYQRNSIVSTLKPMMLFVQIRLDDLLSIKNEQLAEESAKKFLASLALKCKQYQIDGIVIQDQDTSRQLKILQWLRSYDQKRDLALVSVGGIRSGKDAIERVKAGADLVQIYTPLFTVGPSVVQQYNREMAEILKSEGKTSINQLRV</sequence>
<evidence type="ECO:0000313" key="7">
    <source>
        <dbReference type="EMBL" id="TNV78896.1"/>
    </source>
</evidence>
<evidence type="ECO:0000259" key="6">
    <source>
        <dbReference type="Pfam" id="PF01180"/>
    </source>
</evidence>